<feature type="region of interest" description="Disordered" evidence="4">
    <location>
        <begin position="389"/>
        <end position="415"/>
    </location>
</feature>
<keyword evidence="1" id="KW-0805">Transcription regulation</keyword>
<feature type="short sequence motif" description="VHIID" evidence="3">
    <location>
        <begin position="1141"/>
        <end position="1145"/>
    </location>
</feature>
<feature type="region of interest" description="Leucine repeat I (LRI)" evidence="3">
    <location>
        <begin position="1031"/>
        <end position="1091"/>
    </location>
</feature>
<comment type="similarity">
    <text evidence="3">Belongs to the GRAS family.</text>
</comment>
<dbReference type="Pfam" id="PF03514">
    <property type="entry name" value="GRAS"/>
    <property type="match status" value="2"/>
</dbReference>
<evidence type="ECO:0000256" key="1">
    <source>
        <dbReference type="ARBA" id="ARBA00023015"/>
    </source>
</evidence>
<feature type="short sequence motif" description="VHIID" evidence="3">
    <location>
        <begin position="531"/>
        <end position="535"/>
    </location>
</feature>
<feature type="non-terminal residue" evidence="5">
    <location>
        <position position="1"/>
    </location>
</feature>
<feature type="region of interest" description="Leucine repeat II (LRII)" evidence="3">
    <location>
        <begin position="1191"/>
        <end position="1223"/>
    </location>
</feature>
<evidence type="ECO:0000256" key="2">
    <source>
        <dbReference type="ARBA" id="ARBA00023163"/>
    </source>
</evidence>
<feature type="compositionally biased region" description="Basic residues" evidence="4">
    <location>
        <begin position="405"/>
        <end position="415"/>
    </location>
</feature>
<dbReference type="EMBL" id="CP144745">
    <property type="protein sequence ID" value="WVZ48764.1"/>
    <property type="molecule type" value="Genomic_DNA"/>
</dbReference>
<dbReference type="PANTHER" id="PTHR31636">
    <property type="entry name" value="OSJNBA0084A10.13 PROTEIN-RELATED"/>
    <property type="match status" value="1"/>
</dbReference>
<dbReference type="Proteomes" id="UP001341281">
    <property type="component" value="Chromosome 01"/>
</dbReference>
<protein>
    <recommendedName>
        <fullName evidence="7">Scarecrow-like protein 9</fullName>
    </recommendedName>
</protein>
<gene>
    <name evidence="5" type="ORF">U9M48_000178</name>
</gene>
<keyword evidence="6" id="KW-1185">Reference proteome</keyword>
<feature type="region of interest" description="VHIID" evidence="3">
    <location>
        <begin position="500"/>
        <end position="565"/>
    </location>
</feature>
<feature type="region of interest" description="VHIID" evidence="3">
    <location>
        <begin position="1110"/>
        <end position="1175"/>
    </location>
</feature>
<reference evidence="5 6" key="1">
    <citation type="submission" date="2024-02" db="EMBL/GenBank/DDBJ databases">
        <title>High-quality chromosome-scale genome assembly of Pensacola bahiagrass (Paspalum notatum Flugge var. saurae).</title>
        <authorList>
            <person name="Vega J.M."/>
            <person name="Podio M."/>
            <person name="Orjuela J."/>
            <person name="Siena L.A."/>
            <person name="Pessino S.C."/>
            <person name="Combes M.C."/>
            <person name="Mariac C."/>
            <person name="Albertini E."/>
            <person name="Pupilli F."/>
            <person name="Ortiz J.P.A."/>
            <person name="Leblanc O."/>
        </authorList>
    </citation>
    <scope>NUCLEOTIDE SEQUENCE [LARGE SCALE GENOMIC DNA]</scope>
    <source>
        <strain evidence="5">R1</strain>
        <tissue evidence="5">Leaf</tissue>
    </source>
</reference>
<sequence length="1404" mass="157325">MANVRRSARIANRPAMPALRKAQVNLCRRLGLPTEEEAHDTVKHALKEYVAMFDTALPDFAIAALTSLLGVDDEYTEQLDEALIGMVEQGIDGLTVGEGAPAAGDAVDGYCMFGCQFVVEHPVHTLAAVVVPKEVLEELDKIRKRFLWARNENLTGGKCKVNWPTVSRPQDLGGLGVLDIHRFARALRLRWFLRGLSFATGFGHRIGSRLVVGLTTLLAHSAGDTQRHLIIYLLTEEVEEEDVAGLGPDHPALLQAQQPFAQILSGSGASFLPDQAPIIFAGSPKDKEYSTDMFTAAFFRGVEEASKFLPADASHNLETGGGRGRRGRQIAAGGDDLELEADAGRRTSKLAAAESEEAGAREMFDEMMLRGFDACSEGMEGLAITTQNDPATATATAKDDEMEKPRRRSRARGKRRAAKVVDLHTLLIHCAKAVIDDRQSAHELLRQIKEHASPTGDATQRLAYCFAQGLEARLAGTGGQVYRSLTVNRASSVVEFLKAYQLFMSTCCLRKVAFTFANKAIFDAAAGRSKLHIVDYGLHSGFQWPELLRLLAARDGGPPEVRITNVDLPQPGFRPENHMAEMGHRLSSCARQLRVPLKFRAVVGEWHTVCIDHLNVEPDEVLVVNDLFNFRTLMDESVVTDSPSPRDVVLSNISKMKPDVFIQAIVNGSYGTFFLSRFREALFYHSALFDMFDVTMPRDSQLRLVLERDIIGWVALNVIACEGEDRVERGETYKQWQVRNQRAGLRQLPLNAETVKMLRSMVRDNYHKDFVIEEGQQWLLQGWKGRILLAHSMWVSDDAEEFLVKGLTEQSPPSPSVIDEFSPKPDGASEGCHHVPSGMMFPYLSRMLMEDDIDGRLSDHPALLQVQQPFAQIISSHSFGVNNGDGEGAKDLLQVGDSDETALNLSSSNGADALGVLFKGMEQANMVLPRDNIFRRDELVNQTVRESSNHSGLKKRYNRDDNLDVEVRRTRKAAMTFKAPEDICAHEMLDDMMLRGHETCIEDMERLHVAMANEMEKNRRKGGRKAVSNVVDIRTLLIFCAEAVAANDHVRAGELLKQIKQHASETGDVTQRLAQCFVKGLEARLVGMGSQLWQLLKAESLSITEFLKAQKLYMAACCLNKMVFNFSTMTIVQALVGKRRLHILDYGMSYGFQWAALLRLLALREGGPPEVKITAIACQHLRSCPAKQIEDTGCRLSKCAHVFGVPFSFHAMTKKWEEVCMEDLDTDAEEVFVVNDHFNLNTLMDESIFFDGPNPKDTVLRNIRKMRPDVFIQSILNNSYGSSYLSRFREALFYYTAIFDMFDATIPRESRSRVVLEQDLFGRSALNVIACEGMDLEERPEKYRQWQARNQRAGLRQLPLEPTIVEVLKDEVRRCQHKDFFIYQDGQWLLQGWMGRILFAQSTW</sequence>
<dbReference type="InterPro" id="IPR005202">
    <property type="entry name" value="TF_GRAS"/>
</dbReference>
<evidence type="ECO:0000256" key="4">
    <source>
        <dbReference type="SAM" id="MobiDB-lite"/>
    </source>
</evidence>
<keyword evidence="2" id="KW-0804">Transcription</keyword>
<feature type="region of interest" description="SAW" evidence="3">
    <location>
        <begin position="1330"/>
        <end position="1404"/>
    </location>
</feature>
<accession>A0AAQ3PEJ1</accession>
<feature type="region of interest" description="SAW" evidence="3">
    <location>
        <begin position="720"/>
        <end position="795"/>
    </location>
</feature>
<comment type="caution">
    <text evidence="3">Lacks conserved residue(s) required for the propagation of feature annotation.</text>
</comment>
<evidence type="ECO:0000313" key="6">
    <source>
        <dbReference type="Proteomes" id="UP001341281"/>
    </source>
</evidence>
<evidence type="ECO:0008006" key="7">
    <source>
        <dbReference type="Google" id="ProtNLM"/>
    </source>
</evidence>
<name>A0AAQ3PEJ1_PASNO</name>
<feature type="region of interest" description="Disordered" evidence="4">
    <location>
        <begin position="313"/>
        <end position="336"/>
    </location>
</feature>
<organism evidence="5 6">
    <name type="scientific">Paspalum notatum var. saurae</name>
    <dbReference type="NCBI Taxonomy" id="547442"/>
    <lineage>
        <taxon>Eukaryota</taxon>
        <taxon>Viridiplantae</taxon>
        <taxon>Streptophyta</taxon>
        <taxon>Embryophyta</taxon>
        <taxon>Tracheophyta</taxon>
        <taxon>Spermatophyta</taxon>
        <taxon>Magnoliopsida</taxon>
        <taxon>Liliopsida</taxon>
        <taxon>Poales</taxon>
        <taxon>Poaceae</taxon>
        <taxon>PACMAD clade</taxon>
        <taxon>Panicoideae</taxon>
        <taxon>Andropogonodae</taxon>
        <taxon>Paspaleae</taxon>
        <taxon>Paspalinae</taxon>
        <taxon>Paspalum</taxon>
    </lineage>
</organism>
<feature type="region of interest" description="Leucine repeat I (LRI)" evidence="3">
    <location>
        <begin position="421"/>
        <end position="481"/>
    </location>
</feature>
<evidence type="ECO:0000313" key="5">
    <source>
        <dbReference type="EMBL" id="WVZ48764.1"/>
    </source>
</evidence>
<feature type="region of interest" description="Leucine repeat II (LRII)" evidence="3">
    <location>
        <begin position="581"/>
        <end position="613"/>
    </location>
</feature>
<proteinExistence type="inferred from homology"/>
<dbReference type="PROSITE" id="PS50985">
    <property type="entry name" value="GRAS"/>
    <property type="match status" value="2"/>
</dbReference>
<evidence type="ECO:0000256" key="3">
    <source>
        <dbReference type="PROSITE-ProRule" id="PRU01191"/>
    </source>
</evidence>